<dbReference type="AlphaFoldDB" id="A0A1G2S470"/>
<protein>
    <recommendedName>
        <fullName evidence="1">FAD dependent oxidoreductase domain-containing protein</fullName>
    </recommendedName>
</protein>
<dbReference type="Pfam" id="PF01266">
    <property type="entry name" value="DAO"/>
    <property type="match status" value="1"/>
</dbReference>
<dbReference type="SUPFAM" id="SSF51905">
    <property type="entry name" value="FAD/NAD(P)-binding domain"/>
    <property type="match status" value="1"/>
</dbReference>
<feature type="domain" description="FAD dependent oxidoreductase" evidence="1">
    <location>
        <begin position="2"/>
        <end position="163"/>
    </location>
</feature>
<dbReference type="InterPro" id="IPR006076">
    <property type="entry name" value="FAD-dep_OxRdtase"/>
</dbReference>
<gene>
    <name evidence="2" type="ORF">A2675_01420</name>
</gene>
<evidence type="ECO:0000259" key="1">
    <source>
        <dbReference type="Pfam" id="PF01266"/>
    </source>
</evidence>
<proteinExistence type="predicted"/>
<dbReference type="Proteomes" id="UP000176997">
    <property type="component" value="Unassembled WGS sequence"/>
</dbReference>
<dbReference type="EMBL" id="MHUS01000040">
    <property type="protein sequence ID" value="OHA79883.1"/>
    <property type="molecule type" value="Genomic_DNA"/>
</dbReference>
<comment type="caution">
    <text evidence="2">The sequence shown here is derived from an EMBL/GenBank/DDBJ whole genome shotgun (WGS) entry which is preliminary data.</text>
</comment>
<evidence type="ECO:0000313" key="2">
    <source>
        <dbReference type="EMBL" id="OHA79883.1"/>
    </source>
</evidence>
<sequence>MRIAVVGGGIYGATIAIILAEAGYSVDLIERNTSLLMEASGINQYRLHRGYHYPRSDETIIAAKSSTPLFEEMYTEAIIKDIDHFYCIARERSLTNKDTFLSVCAKHGLNAEAEMTDLVNVDMIEGSFKVEENTIDPQILKLVIEKKLGGAGVRVLLGTSADKKMLSKYDFVVLATYANLGSLTKEVTGVEQSYQYELCEKPILRLPKEFSKKSLVVMDGPFLCIDSYGSTGLFVMGHVQHAIHHSNIGVGPEIPGKFISLLNKGVVVNPAVTNIMLFLDEAKKFFPLTESAEHVGSMFTVRTVLPNLDKTDARPTLVSLVDDKVVTVFAGKIGSCVQAAQEVLSIVKKEEYLSK</sequence>
<dbReference type="STRING" id="1802723.A2675_01420"/>
<organism evidence="2 3">
    <name type="scientific">Candidatus Yonathbacteria bacterium RIFCSPHIGHO2_01_FULL_51_10</name>
    <dbReference type="NCBI Taxonomy" id="1802723"/>
    <lineage>
        <taxon>Bacteria</taxon>
        <taxon>Candidatus Yonathiibacteriota</taxon>
    </lineage>
</organism>
<accession>A0A1G2S470</accession>
<dbReference type="InterPro" id="IPR036188">
    <property type="entry name" value="FAD/NAD-bd_sf"/>
</dbReference>
<evidence type="ECO:0000313" key="3">
    <source>
        <dbReference type="Proteomes" id="UP000176997"/>
    </source>
</evidence>
<name>A0A1G2S470_9BACT</name>
<reference evidence="2 3" key="1">
    <citation type="journal article" date="2016" name="Nat. Commun.">
        <title>Thousands of microbial genomes shed light on interconnected biogeochemical processes in an aquifer system.</title>
        <authorList>
            <person name="Anantharaman K."/>
            <person name="Brown C.T."/>
            <person name="Hug L.A."/>
            <person name="Sharon I."/>
            <person name="Castelle C.J."/>
            <person name="Probst A.J."/>
            <person name="Thomas B.C."/>
            <person name="Singh A."/>
            <person name="Wilkins M.J."/>
            <person name="Karaoz U."/>
            <person name="Brodie E.L."/>
            <person name="Williams K.H."/>
            <person name="Hubbard S.S."/>
            <person name="Banfield J.F."/>
        </authorList>
    </citation>
    <scope>NUCLEOTIDE SEQUENCE [LARGE SCALE GENOMIC DNA]</scope>
</reference>
<dbReference type="Gene3D" id="3.50.50.60">
    <property type="entry name" value="FAD/NAD(P)-binding domain"/>
    <property type="match status" value="1"/>
</dbReference>